<dbReference type="EMBL" id="CP044232">
    <property type="protein sequence ID" value="QEW01983.1"/>
    <property type="molecule type" value="Genomic_DNA"/>
</dbReference>
<dbReference type="InterPro" id="IPR039422">
    <property type="entry name" value="MarR/SlyA-like"/>
</dbReference>
<dbReference type="PANTHER" id="PTHR33164">
    <property type="entry name" value="TRANSCRIPTIONAL REGULATOR, MARR FAMILY"/>
    <property type="match status" value="1"/>
</dbReference>
<dbReference type="Pfam" id="PF01047">
    <property type="entry name" value="MarR"/>
    <property type="match status" value="1"/>
</dbReference>
<dbReference type="Gene3D" id="1.10.10.10">
    <property type="entry name" value="Winged helix-like DNA-binding domain superfamily/Winged helix DNA-binding domain"/>
    <property type="match status" value="1"/>
</dbReference>
<accession>A0A5J6L0F7</accession>
<proteinExistence type="predicted"/>
<evidence type="ECO:0000313" key="3">
    <source>
        <dbReference type="Proteomes" id="UP000325516"/>
    </source>
</evidence>
<dbReference type="PANTHER" id="PTHR33164:SF104">
    <property type="entry name" value="TRANSCRIPTIONAL REGULATORY PROTEIN"/>
    <property type="match status" value="1"/>
</dbReference>
<dbReference type="Proteomes" id="UP000325516">
    <property type="component" value="Chromosome"/>
</dbReference>
<dbReference type="SMART" id="SM00347">
    <property type="entry name" value="HTH_MARR"/>
    <property type="match status" value="1"/>
</dbReference>
<dbReference type="SUPFAM" id="SSF46785">
    <property type="entry name" value="Winged helix' DNA-binding domain"/>
    <property type="match status" value="1"/>
</dbReference>
<dbReference type="GO" id="GO:0003700">
    <property type="term" value="F:DNA-binding transcription factor activity"/>
    <property type="evidence" value="ECO:0007669"/>
    <property type="project" value="InterPro"/>
</dbReference>
<keyword evidence="3" id="KW-1185">Reference proteome</keyword>
<dbReference type="GO" id="GO:0006950">
    <property type="term" value="P:response to stress"/>
    <property type="evidence" value="ECO:0007669"/>
    <property type="project" value="TreeGrafter"/>
</dbReference>
<dbReference type="AlphaFoldDB" id="A0A5J6L0F7"/>
<dbReference type="PROSITE" id="PS50995">
    <property type="entry name" value="HTH_MARR_2"/>
    <property type="match status" value="1"/>
</dbReference>
<dbReference type="InterPro" id="IPR000835">
    <property type="entry name" value="HTH_MarR-typ"/>
</dbReference>
<sequence>MAGKDDVRHTASAENVVRALDDLVSVEKSVDRAVLHALGIGPNDAAVLRHLLDLESRGTTTTTPSSLSDLLGISSAATTALIDRLAGAGWVERQPHPQDRRSVLIRATVPPGSPARRLLAVRRVAISSAAAGLGAQERRTVVEFLDELHRAEQHHLAEATAVTGPAESLPPR</sequence>
<evidence type="ECO:0000259" key="1">
    <source>
        <dbReference type="PROSITE" id="PS50995"/>
    </source>
</evidence>
<name>A0A5J6L0F7_9MICO</name>
<evidence type="ECO:0000313" key="2">
    <source>
        <dbReference type="EMBL" id="QEW01983.1"/>
    </source>
</evidence>
<organism evidence="2 3">
    <name type="scientific">Microbacterium lushaniae</name>
    <dbReference type="NCBI Taxonomy" id="2614639"/>
    <lineage>
        <taxon>Bacteria</taxon>
        <taxon>Bacillati</taxon>
        <taxon>Actinomycetota</taxon>
        <taxon>Actinomycetes</taxon>
        <taxon>Micrococcales</taxon>
        <taxon>Microbacteriaceae</taxon>
        <taxon>Microbacterium</taxon>
    </lineage>
</organism>
<dbReference type="InterPro" id="IPR036388">
    <property type="entry name" value="WH-like_DNA-bd_sf"/>
</dbReference>
<feature type="domain" description="HTH marR-type" evidence="1">
    <location>
        <begin position="6"/>
        <end position="150"/>
    </location>
</feature>
<dbReference type="InterPro" id="IPR036390">
    <property type="entry name" value="WH_DNA-bd_sf"/>
</dbReference>
<dbReference type="PRINTS" id="PR00598">
    <property type="entry name" value="HTHMARR"/>
</dbReference>
<gene>
    <name evidence="2" type="ORF">F6J85_01965</name>
</gene>
<protein>
    <submittedName>
        <fullName evidence="2">MarR family transcriptional regulator</fullName>
    </submittedName>
</protein>
<dbReference type="KEGG" id="mlz:F6J85_01965"/>
<reference evidence="3" key="1">
    <citation type="submission" date="2019-09" db="EMBL/GenBank/DDBJ databases">
        <title>Mumia zhuanghuii sp. nov. isolated from the intestinal contents of plateau pika (Ochotona curzoniae) in the Qinghai-Tibet plateau of China.</title>
        <authorList>
            <person name="Tian Z."/>
        </authorList>
    </citation>
    <scope>NUCLEOTIDE SEQUENCE [LARGE SCALE GENOMIC DNA]</scope>
    <source>
        <strain evidence="3">L-031</strain>
    </source>
</reference>